<dbReference type="InterPro" id="IPR002048">
    <property type="entry name" value="EF_hand_dom"/>
</dbReference>
<dbReference type="EMBL" id="CAXAMM010039229">
    <property type="protein sequence ID" value="CAK9084869.1"/>
    <property type="molecule type" value="Genomic_DNA"/>
</dbReference>
<evidence type="ECO:0000256" key="2">
    <source>
        <dbReference type="ARBA" id="ARBA00022692"/>
    </source>
</evidence>
<feature type="transmembrane region" description="Helical" evidence="6">
    <location>
        <begin position="196"/>
        <end position="217"/>
    </location>
</feature>
<dbReference type="PROSITE" id="PS00018">
    <property type="entry name" value="EF_HAND_1"/>
    <property type="match status" value="1"/>
</dbReference>
<dbReference type="SUPFAM" id="SSF81324">
    <property type="entry name" value="Voltage-gated potassium channels"/>
    <property type="match status" value="1"/>
</dbReference>
<name>A0ABP0Q9F6_9DINO</name>
<reference evidence="8 9" key="1">
    <citation type="submission" date="2024-02" db="EMBL/GenBank/DDBJ databases">
        <authorList>
            <person name="Chen Y."/>
            <person name="Shah S."/>
            <person name="Dougan E. K."/>
            <person name="Thang M."/>
            <person name="Chan C."/>
        </authorList>
    </citation>
    <scope>NUCLEOTIDE SEQUENCE [LARGE SCALE GENOMIC DNA]</scope>
</reference>
<keyword evidence="4 6" id="KW-0472">Membrane</keyword>
<keyword evidence="2 6" id="KW-0812">Transmembrane</keyword>
<evidence type="ECO:0000256" key="4">
    <source>
        <dbReference type="ARBA" id="ARBA00023136"/>
    </source>
</evidence>
<dbReference type="InterPro" id="IPR018247">
    <property type="entry name" value="EF_Hand_1_Ca_BS"/>
</dbReference>
<dbReference type="InterPro" id="IPR043203">
    <property type="entry name" value="VGCC_Ca_Na"/>
</dbReference>
<dbReference type="InterPro" id="IPR005821">
    <property type="entry name" value="Ion_trans_dom"/>
</dbReference>
<feature type="region of interest" description="Disordered" evidence="5">
    <location>
        <begin position="522"/>
        <end position="562"/>
    </location>
</feature>
<dbReference type="Pfam" id="PF00520">
    <property type="entry name" value="Ion_trans"/>
    <property type="match status" value="1"/>
</dbReference>
<evidence type="ECO:0000313" key="8">
    <source>
        <dbReference type="EMBL" id="CAK9084869.1"/>
    </source>
</evidence>
<comment type="subcellular location">
    <subcellularLocation>
        <location evidence="1">Membrane</location>
        <topology evidence="1">Multi-pass membrane protein</topology>
    </subcellularLocation>
</comment>
<sequence>MQVVSNECESAFFEHLSSLSAEYERMSLENRRLRWAVAELSAHLPDVQAGPLSRDLQWEAQHGAMEESVRMDEVQEFKEEDDGVPVKRATTGEEKAIGSSSSDSKHRRTSVDSKAKQRATRPMFGHTEELQAVIAQEMENRYDVKNFYKTTGWAQWIARHPVFENVTMTIIVIYALYMSIDADLNQATIITDTHPAFIACEQFFCMYFFVELLIRFLAFRKKCQSLKDAWFVFDLVLVVMMVAETWVMNIVILALASLGNSGTNFLGDASILRLARLMRLTRLLRMARLIRLLPELLILVKAIAAAGRSVGFTFLLLGVCVYVFAIALRMTLAGTAVGSDRFTNIPLSMHSLIMHGTFLDAVSDVMEELRTQNVLGFFMMYIFILISAVTIMNMLIGILCEVITAVADAEKNAMQVSLTTEVLQTCLEAGADTDKDGNIDRDEFRGMMGNPRVRKVLKEVDVDVQTLANFVDVLFEDEDGGLPLAKLPFAEFMTRLLKLRGSNTATVKDLVDLRKWMSRELKENRSPDGGPPASRSISRNTTKKPELYGLMPGEVPEQLTDA</sequence>
<feature type="transmembrane region" description="Helical" evidence="6">
    <location>
        <begin position="374"/>
        <end position="396"/>
    </location>
</feature>
<evidence type="ECO:0000256" key="6">
    <source>
        <dbReference type="SAM" id="Phobius"/>
    </source>
</evidence>
<evidence type="ECO:0000256" key="3">
    <source>
        <dbReference type="ARBA" id="ARBA00022989"/>
    </source>
</evidence>
<comment type="caution">
    <text evidence="8">The sequence shown here is derived from an EMBL/GenBank/DDBJ whole genome shotgun (WGS) entry which is preliminary data.</text>
</comment>
<feature type="transmembrane region" description="Helical" evidence="6">
    <location>
        <begin position="296"/>
        <end position="325"/>
    </location>
</feature>
<proteinExistence type="predicted"/>
<dbReference type="Gene3D" id="1.10.238.10">
    <property type="entry name" value="EF-hand"/>
    <property type="match status" value="1"/>
</dbReference>
<keyword evidence="3 6" id="KW-1133">Transmembrane helix</keyword>
<feature type="domain" description="EF-hand" evidence="7">
    <location>
        <begin position="432"/>
        <end position="454"/>
    </location>
</feature>
<accession>A0ABP0Q9F6</accession>
<evidence type="ECO:0000313" key="9">
    <source>
        <dbReference type="Proteomes" id="UP001642464"/>
    </source>
</evidence>
<dbReference type="Proteomes" id="UP001642464">
    <property type="component" value="Unassembled WGS sequence"/>
</dbReference>
<dbReference type="PANTHER" id="PTHR10037">
    <property type="entry name" value="VOLTAGE-GATED CATION CHANNEL CALCIUM AND SODIUM"/>
    <property type="match status" value="1"/>
</dbReference>
<evidence type="ECO:0000259" key="7">
    <source>
        <dbReference type="PROSITE" id="PS50222"/>
    </source>
</evidence>
<dbReference type="InterPro" id="IPR027359">
    <property type="entry name" value="Volt_channel_dom_sf"/>
</dbReference>
<dbReference type="PANTHER" id="PTHR10037:SF230">
    <property type="entry name" value="CA[2+]-CHANNEL PROTEIN ALPHA[[1]] SUBUNIT T, ISOFORM F"/>
    <property type="match status" value="1"/>
</dbReference>
<gene>
    <name evidence="8" type="ORF">SCF082_LOCUS40236</name>
</gene>
<keyword evidence="9" id="KW-1185">Reference proteome</keyword>
<dbReference type="Gene3D" id="1.10.287.70">
    <property type="match status" value="1"/>
</dbReference>
<dbReference type="PROSITE" id="PS50222">
    <property type="entry name" value="EF_HAND_2"/>
    <property type="match status" value="1"/>
</dbReference>
<evidence type="ECO:0000256" key="1">
    <source>
        <dbReference type="ARBA" id="ARBA00004141"/>
    </source>
</evidence>
<feature type="transmembrane region" description="Helical" evidence="6">
    <location>
        <begin position="162"/>
        <end position="180"/>
    </location>
</feature>
<protein>
    <submittedName>
        <fullName evidence="8">Cation channel sperm-associated protein 2 (CatSper2)</fullName>
    </submittedName>
</protein>
<dbReference type="Gene3D" id="1.20.120.350">
    <property type="entry name" value="Voltage-gated potassium channels. Chain C"/>
    <property type="match status" value="1"/>
</dbReference>
<feature type="region of interest" description="Disordered" evidence="5">
    <location>
        <begin position="72"/>
        <end position="120"/>
    </location>
</feature>
<feature type="transmembrane region" description="Helical" evidence="6">
    <location>
        <begin position="229"/>
        <end position="247"/>
    </location>
</feature>
<organism evidence="8 9">
    <name type="scientific">Durusdinium trenchii</name>
    <dbReference type="NCBI Taxonomy" id="1381693"/>
    <lineage>
        <taxon>Eukaryota</taxon>
        <taxon>Sar</taxon>
        <taxon>Alveolata</taxon>
        <taxon>Dinophyceae</taxon>
        <taxon>Suessiales</taxon>
        <taxon>Symbiodiniaceae</taxon>
        <taxon>Durusdinium</taxon>
    </lineage>
</organism>
<evidence type="ECO:0000256" key="5">
    <source>
        <dbReference type="SAM" id="MobiDB-lite"/>
    </source>
</evidence>